<feature type="domain" description="DUF7046" evidence="3">
    <location>
        <begin position="660"/>
        <end position="750"/>
    </location>
</feature>
<evidence type="ECO:0000313" key="5">
    <source>
        <dbReference type="EMBL" id="KZV31344.1"/>
    </source>
</evidence>
<keyword evidence="6" id="KW-1185">Reference proteome</keyword>
<dbReference type="InterPro" id="IPR056284">
    <property type="entry name" value="AIR9-like_A9"/>
</dbReference>
<dbReference type="EMBL" id="KV007509">
    <property type="protein sequence ID" value="KZV31344.1"/>
    <property type="molecule type" value="Genomic_DNA"/>
</dbReference>
<feature type="region of interest" description="Disordered" evidence="2">
    <location>
        <begin position="476"/>
        <end position="499"/>
    </location>
</feature>
<keyword evidence="1" id="KW-0175">Coiled coil</keyword>
<dbReference type="GO" id="GO:0005886">
    <property type="term" value="C:plasma membrane"/>
    <property type="evidence" value="ECO:0007669"/>
    <property type="project" value="TreeGrafter"/>
</dbReference>
<dbReference type="Pfam" id="PF23080">
    <property type="entry name" value="DUF7046"/>
    <property type="match status" value="1"/>
</dbReference>
<reference evidence="5 6" key="1">
    <citation type="journal article" date="2015" name="Proc. Natl. Acad. Sci. U.S.A.">
        <title>The resurrection genome of Boea hygrometrica: A blueprint for survival of dehydration.</title>
        <authorList>
            <person name="Xiao L."/>
            <person name="Yang G."/>
            <person name="Zhang L."/>
            <person name="Yang X."/>
            <person name="Zhao S."/>
            <person name="Ji Z."/>
            <person name="Zhou Q."/>
            <person name="Hu M."/>
            <person name="Wang Y."/>
            <person name="Chen M."/>
            <person name="Xu Y."/>
            <person name="Jin H."/>
            <person name="Xiao X."/>
            <person name="Hu G."/>
            <person name="Bao F."/>
            <person name="Hu Y."/>
            <person name="Wan P."/>
            <person name="Li L."/>
            <person name="Deng X."/>
            <person name="Kuang T."/>
            <person name="Xiang C."/>
            <person name="Zhu J.K."/>
            <person name="Oliver M.J."/>
            <person name="He Y."/>
        </authorList>
    </citation>
    <scope>NUCLEOTIDE SEQUENCE [LARGE SCALE GENOMIC DNA]</scope>
    <source>
        <strain evidence="6">cv. XS01</strain>
    </source>
</reference>
<dbReference type="Gene3D" id="2.60.40.2700">
    <property type="match status" value="1"/>
</dbReference>
<dbReference type="AlphaFoldDB" id="A0A2Z7B9W6"/>
<evidence type="ECO:0000259" key="4">
    <source>
        <dbReference type="Pfam" id="PF23197"/>
    </source>
</evidence>
<feature type="coiled-coil region" evidence="1">
    <location>
        <begin position="213"/>
        <end position="240"/>
    </location>
</feature>
<evidence type="ECO:0000256" key="1">
    <source>
        <dbReference type="SAM" id="Coils"/>
    </source>
</evidence>
<dbReference type="PANTHER" id="PTHR31149">
    <property type="entry name" value="EXPRESSED PROTEIN"/>
    <property type="match status" value="1"/>
</dbReference>
<dbReference type="Proteomes" id="UP000250235">
    <property type="component" value="Unassembled WGS sequence"/>
</dbReference>
<proteinExistence type="predicted"/>
<protein>
    <submittedName>
        <fullName evidence="5">Uncharacterized protein</fullName>
    </submittedName>
</protein>
<organism evidence="5 6">
    <name type="scientific">Dorcoceras hygrometricum</name>
    <dbReference type="NCBI Taxonomy" id="472368"/>
    <lineage>
        <taxon>Eukaryota</taxon>
        <taxon>Viridiplantae</taxon>
        <taxon>Streptophyta</taxon>
        <taxon>Embryophyta</taxon>
        <taxon>Tracheophyta</taxon>
        <taxon>Spermatophyta</taxon>
        <taxon>Magnoliopsida</taxon>
        <taxon>eudicotyledons</taxon>
        <taxon>Gunneridae</taxon>
        <taxon>Pentapetalae</taxon>
        <taxon>asterids</taxon>
        <taxon>lamiids</taxon>
        <taxon>Lamiales</taxon>
        <taxon>Gesneriaceae</taxon>
        <taxon>Didymocarpoideae</taxon>
        <taxon>Trichosporeae</taxon>
        <taxon>Loxocarpinae</taxon>
        <taxon>Dorcoceras</taxon>
    </lineage>
</organism>
<accession>A0A2Z7B9W6</accession>
<sequence>MENGDGDLESRFSGLGMNDHRNSNGNDGLFQVMKAVEAAEATIKQQVEENNRLRSELQKKNEELEKFKLGDPRYQNSQSGDQWVENVYGPHRTDQIVSESPNQLSGMRTRDINSGHEFSKSAVQEDMNENDEDQTIHSHMENHFDNSIVNGSSKYIRGGEIASHNSGASQIVSPSNTSFSPIRYQLEGSLDSQLKISGQGLISMGEINVSSQKQDLVARVREHEEEIVQLKKHLAEYSIKETQIQNETYVLEKRISYMRMAFDQQQQELVDAASKAISYRQDIMEENVRLTYALQASQLERSMFVSSLMPLLAEYSLQPPLADAQSIVSNIKVLFRHLREQLLVTEGKLKESQYQLAPWRSDVNPSNLSQSPFHPIEMKNGLELVQQPTFSNGNMPSSDPQTTLDEDLLGRPQNTLHDVVKNSEHNELGRYPHFANRSATSQEVPAQFAINLAGSNFVRNSEETVSKKVTFGDLVRSSGVDEPDSQGNQSDREPSVNWTSKASAYSTTLDDPNSSYSPFLAPVLEEPSSSFSDAADDDPLPAIEGLQISGDAYPGHQLRASGYSINGTTSCNFGWLRHMEDGSFNYIDGAKQPDYLVSADDVDTYLAIEVQPLDDRKRKGELVKVFANEHRKITLDPEMQNCIEKTLYSGHASYKLSLSTGYLDIWEPATLTIKRDGYSIKCSGPSGDVITEKFSPSTIVSIPSGGVTEFSIIDSSGTERLLRAENSSTDISGWRDTIVLTLRLFIVKVKHT</sequence>
<gene>
    <name evidence="5" type="ORF">F511_05448</name>
</gene>
<dbReference type="PANTHER" id="PTHR31149:SF10">
    <property type="entry name" value="OS05G0100900 PROTEIN"/>
    <property type="match status" value="1"/>
</dbReference>
<dbReference type="OrthoDB" id="1937889at2759"/>
<evidence type="ECO:0000259" key="3">
    <source>
        <dbReference type="Pfam" id="PF23080"/>
    </source>
</evidence>
<dbReference type="Pfam" id="PF23197">
    <property type="entry name" value="IG_AIR9"/>
    <property type="match status" value="1"/>
</dbReference>
<evidence type="ECO:0000256" key="2">
    <source>
        <dbReference type="SAM" id="MobiDB-lite"/>
    </source>
</evidence>
<dbReference type="FunFam" id="2.60.40.2700:FF:000001">
    <property type="entry name" value="Transmembrane protein"/>
    <property type="match status" value="1"/>
</dbReference>
<feature type="domain" description="AIR9-like A9" evidence="4">
    <location>
        <begin position="544"/>
        <end position="625"/>
    </location>
</feature>
<evidence type="ECO:0000313" key="6">
    <source>
        <dbReference type="Proteomes" id="UP000250235"/>
    </source>
</evidence>
<name>A0A2Z7B9W6_9LAMI</name>
<feature type="region of interest" description="Disordered" evidence="2">
    <location>
        <begin position="1"/>
        <end position="24"/>
    </location>
</feature>
<dbReference type="InterPro" id="IPR055474">
    <property type="entry name" value="DUF7046"/>
</dbReference>
<feature type="coiled-coil region" evidence="1">
    <location>
        <begin position="36"/>
        <end position="70"/>
    </location>
</feature>